<dbReference type="SUPFAM" id="SSF52151">
    <property type="entry name" value="FabD/lysophospholipase-like"/>
    <property type="match status" value="2"/>
</dbReference>
<dbReference type="InterPro" id="IPR029058">
    <property type="entry name" value="AB_hydrolase_fold"/>
</dbReference>
<evidence type="ECO:0000256" key="6">
    <source>
        <dbReference type="ARBA" id="ARBA00023194"/>
    </source>
</evidence>
<dbReference type="InterPro" id="IPR020806">
    <property type="entry name" value="PKS_PP-bd"/>
</dbReference>
<dbReference type="SMART" id="SM00826">
    <property type="entry name" value="PKS_DH"/>
    <property type="match status" value="2"/>
</dbReference>
<feature type="region of interest" description="Disordered" evidence="10">
    <location>
        <begin position="3082"/>
        <end position="3114"/>
    </location>
</feature>
<feature type="domain" description="Carrier" evidence="11">
    <location>
        <begin position="1746"/>
        <end position="1821"/>
    </location>
</feature>
<dbReference type="InterPro" id="IPR001031">
    <property type="entry name" value="Thioesterase"/>
</dbReference>
<dbReference type="Pfam" id="PF00109">
    <property type="entry name" value="ketoacyl-synt"/>
    <property type="match status" value="2"/>
</dbReference>
<feature type="active site" description="Proton donor; for dehydratase activity" evidence="9">
    <location>
        <position position="2973"/>
    </location>
</feature>
<dbReference type="CDD" id="cd00833">
    <property type="entry name" value="PKS"/>
    <property type="match status" value="2"/>
</dbReference>
<dbReference type="SUPFAM" id="SSF53474">
    <property type="entry name" value="alpha/beta-Hydrolases"/>
    <property type="match status" value="1"/>
</dbReference>
<evidence type="ECO:0000256" key="8">
    <source>
        <dbReference type="ARBA" id="ARBA00023315"/>
    </source>
</evidence>
<evidence type="ECO:0000256" key="9">
    <source>
        <dbReference type="PROSITE-ProRule" id="PRU01363"/>
    </source>
</evidence>
<dbReference type="InterPro" id="IPR016035">
    <property type="entry name" value="Acyl_Trfase/lysoPLipase"/>
</dbReference>
<dbReference type="InterPro" id="IPR013968">
    <property type="entry name" value="PKS_KR"/>
</dbReference>
<dbReference type="SMART" id="SM00825">
    <property type="entry name" value="PKS_KS"/>
    <property type="match status" value="2"/>
</dbReference>
<dbReference type="InterPro" id="IPR049552">
    <property type="entry name" value="PKS_DH_N"/>
</dbReference>
<keyword evidence="3" id="KW-0596">Phosphopantetheine</keyword>
<evidence type="ECO:0000256" key="10">
    <source>
        <dbReference type="SAM" id="MobiDB-lite"/>
    </source>
</evidence>
<dbReference type="InterPro" id="IPR001227">
    <property type="entry name" value="Ac_transferase_dom_sf"/>
</dbReference>
<keyword evidence="5 14" id="KW-0808">Transferase</keyword>
<feature type="domain" description="PKS/mFAS DH" evidence="13">
    <location>
        <begin position="2778"/>
        <end position="3052"/>
    </location>
</feature>
<evidence type="ECO:0000313" key="14">
    <source>
        <dbReference type="EMBL" id="NYF58130.1"/>
    </source>
</evidence>
<comment type="pathway">
    <text evidence="2">Antibiotic biosynthesis.</text>
</comment>
<keyword evidence="8" id="KW-0012">Acyltransferase</keyword>
<dbReference type="SMART" id="SM00822">
    <property type="entry name" value="PKS_KR"/>
    <property type="match status" value="2"/>
</dbReference>
<dbReference type="InterPro" id="IPR032821">
    <property type="entry name" value="PKS_assoc"/>
</dbReference>
<evidence type="ECO:0000259" key="11">
    <source>
        <dbReference type="PROSITE" id="PS50075"/>
    </source>
</evidence>
<feature type="domain" description="Carrier" evidence="11">
    <location>
        <begin position="3639"/>
        <end position="3714"/>
    </location>
</feature>
<dbReference type="Pfam" id="PF22621">
    <property type="entry name" value="CurL-like_PKS_C"/>
    <property type="match status" value="1"/>
</dbReference>
<dbReference type="Pfam" id="PF00550">
    <property type="entry name" value="PP-binding"/>
    <property type="match status" value="2"/>
</dbReference>
<dbReference type="SUPFAM" id="SSF55048">
    <property type="entry name" value="Probable ACP-binding domain of malonyl-CoA ACP transacylase"/>
    <property type="match status" value="2"/>
</dbReference>
<dbReference type="Gene3D" id="3.40.50.1820">
    <property type="entry name" value="alpha/beta hydrolase"/>
    <property type="match status" value="1"/>
</dbReference>
<dbReference type="InterPro" id="IPR050091">
    <property type="entry name" value="PKS_NRPS_Biosynth_Enz"/>
</dbReference>
<dbReference type="Gene3D" id="3.40.47.10">
    <property type="match status" value="2"/>
</dbReference>
<sequence length="4009" mass="413774">MTDDKLVAALRSSLKETERLRAQNRRLTAAAHEPVAIVGMSCRFPGGVSTPEQLWRLVADGVDAIGDFPADRGWNVDELYDPTGERPHTSYVRQGGFLTDAAAFDPAFFGISPNEATVMDPQQRLLLECAWEAFERAGIDPGTLRGSRTGVFAGLMYHDYASSHATGSVASGRVAYALGLEGPAVTVDTACSSSLVALHLAVQALRSGECTLALAGGAAVMATPEAFVEFSRQRGLAPDGRCKSFGAGADGTGWGEGAGFLLVERLSDAQRLGHPVLAVVRGTAVNQDGASNGFFAPNGPAQQRVIRAALASAGVPAAEVDVVEAHGTGTTLGDPIEAQALLATYGQDRPADRPLRLGSIKSNLGHTQAAAGVAAVIKMVQAMRHGMMPRTLHAEERSPQVDWSSGAVELLTEAREWPADGHPRRAGISSFGLSGTNAHVIVEQAPESAPQPDADVPSSLVPWVLSAKSDPALRELADRFAGVAAHLAPVDLGAAARTLASGRAAFGHRAVVLGADPAELSAGLAAVAAGERAPNAVSGVARAGRLAVLFTGQGAQRLGMGRSLHAAFPVFAAAFDAVVAELDAHLDRPLREVVWGDDEELIRRTGYAQAGLFAVEVALFRLVESWGVRPDFVAGHSIGELAAAHVAGVLSLADAARLVAARGRLMQALPEGGAMVAVQASEEEVRAALVGPGVVVGSFGADVVDDSAATATATGTGTGAGRVAANGFGIGDGNSRAAGAAGVDIAAVNGPRSVVISGPEAAVLAFAEHFTAQGRKTTRLRVSHAFHSGLMDPMLDDFRAVAAELTYAEPQLPVVSNLTGALATTELTDPDYWVRHVREAVRFADGVTALHEAGATTFLELGPDAALTPMIEGILTDEVTVVPSLRRGHDEQRQALTALARLHVTGTTVDWSALLPQTTRTVELPTYPFQRQRYWLHTLDYLAESWLAGALGDDPAALGLTPVDHPLLRAAVATAQADGLVLTGRLSRQAQPWLADHDVLGTVLLPGTGLVELALRAGEEAGCHRLDELILTAPLVLPERGDVMVQVVVGDPDTAGHRTVGVYSRAPGGRWTLHADGLLAADGAEPSVDLTAWPPPGATPLATEGAYERLRGRGYAYGPTFQGLRAAWERGDELYAEVALPDEAHPDAARFGLHPALLDAAMHASLLQDHDGSGATLLPFAWNGVSRHAVGATALRLRMAPTGPDSVTLTVADPSGQPVLTVGSLVSRPVSAAQLDGVRAGRDQVLHRVRWQSAATPDGAPDPSRGAVVGDAVAVPGVPSYADLDAVGAADAVPEVVLLPLAAGDGDVPAAVREVTGAALAAVRAWLADDRFAASRLVLLTREAVVTGPDDRVTLDQAPVWGLVRAAQAENPERFVLADTDGRPESWAALPAALAAGEPELALRAGRLFVPRLVPVSDAATPGIAAAAAATTPGDTATDAGTADRAATDPGTRDHRAIGGDQVSGGSAGGTALVTGGTGGLGALVARHLVTAHGVRHLVLTSRRGPAAPGVDVLVDDLTALGATVRVAACDAADREALAAVLADIPAAHPLRIVVHAAGVADNGVAATLTPERLAATLAPKVDGAWHLHELTREADLSAFVLFSSAGGLVLAAGQAGYAAANVFLDALAEHRAARGLPATSLAYGLWGTDAGLAAALSDADLERMARQGFPALTEADGLAAFDTALRDRPVTLVPLRIDPTAVRTDTGIPALLRALVRAPRRLRRATDTPAAAGRFAGLSGPDRLRALRDLVRAQVAAVLGYDSAEAVEPDRAFSELGFDSLSAVELRNALGAATDLRLPATLVFDYPTADAVAAYLDSLLGGVSADAPTLTGPRPVDEPIAIVGMSCRFPGGVGSPEELWRLVADGVDAIAPLPTDRGWADDLYHPEPGRPGRCYARAGGFLPDAADFDAGFFGISPNEAYAVDPQQRLLLECAWEAFERAGIDPGTLKGSPTGVFAGLMYHDYGYGSSAGGSAAAGRVSYVLGLEGPAVAVDTACSSSLVALHLAVQALRSGECSLALAGGVTVMATPEILIEFSRQRGLSPDGRCRSFGAGADGTGWAEGAGFLLVERLSDAQRLGHPVLAVVRGTAVNSDGASNGFFAPNGPSQQRVIRAALASAGVPAAEVDVVEAHGTGTTLGDPIEAQALLATYGQDRPADRPLWLGSIKSNLGHTQAAAGVAGVIKMVQAMRHGLMPPTLHAEERSPQVDWSAGAVELLTRPREWSANGHPRRAGISSFGLSGTNAHVILEQAPPPPTTPVEPETGTQGPLPWLLSARSEMALRAQAARLHRHLSGRPELRLPDVAYSLATGRAALEQRAAVLGADRDELLAGLATLADGGTVATVLSGAARAGRLAVLFTGQGAQRLGMGRSLHAAFPVFAAAFDAVVAELDAHLDRPLREVVWGDDEELIRRTGYAQAGLFAVEVALFRLVESWGVRPDFVAGHSIGELAAAHVAGVLSLADAARLVAARGRLMQALPEGGAMVAVQASEEEVRAALAGPGVVVGSFGADVVTDSASTGNGNGNGPAVGDGTVAANGQGAGSARANREGDGAVAANSGGREPAAGAGVDIAAVNGPRSVVISGPEVAVLHLAEHFTKLGRKTTRLRVSHAFHSGLMDPMLDDFRAVAAELTYAEPQLPVVSNLTGALASSQLTDPDYWVRHVREAVRFADGITALHQAGATTFLELGPDTALTPMIEGILTNDATTIPTLRRGHDEQRQALTALARLHVTGTTVDWTALLTGTRVELPTYAFQRQRYWRPERPGGEGATAAGLAATEHPLLGASVTLADTDGVLFTGRLSVDTQPWLADHTVGDTVLFPGTGFVELAVAAGDRTDAPVVEELILHAPLILPENTAVTLQVAVGPPDEGGSRSVTVHSRTGEADPWIRHADGRIGAGGTAPAVDLTAWPPPGATPLPTGDAYERMAERGYGYGPTFQGLRAAWQRGDELYAEISLPDAAHAEAEQFVLHPALLDAALHVLGLADGDADDQGGTMLPFSWNTVTPHATGARGLRVAIRPTGPREVSLDLADLSGAPVAAVGSLALREVDAAQLRAATPGRQDGLYRLAWTPAAELPAATTGTGWAVIGQPGSHRAAPGTDTGPANAPTPAASGIDAVPATAPDLDALGRAVGRANDGDLAAIGGDGGPAHDRNLAALGGDGAPANDRNLVLRGDGGPASDLDPVPLGGDGDLPSYPDLAALGAAVDAGLPAPDVVLFRVPRPETTPGTAERAGPNTGVDVLAGVRGCVYEVLALVQGWLADPRFTAARLVLLTEGAVGADGADVVLTQAPVWGLLRAAQAENPGRFVLLDTDRAAASRDALAPALTSDEPELMIRSGRVLVPRLVREPYAPADTPAGLNPDGTVLITGGTGGLGALVARHLAGAYGIRHLLLTSRRGPAAPGVDELRADLAALGATADVVACDVGDRDQLAALLAGVPDRRPLTAVVHAAAVVDDGVVGSLTPDRIDGVLRPKVDAAWHLHELTRDAGLAAFVLFSSAGGLVLAAGQGGYATANVFLDALAQHRVAAGLPATSVAYGLWGTDVGLGAWLTEADLQRMARQGLPALTVPEGLAALDTALRSPRATLVPVKADVAALRARADEPPALLRGLLPRVRRRSAAAAVDPQWFARRLAGQSPAEQERQVTELVRGHAAAVLGHDGPEAVDPERDFLELGFDSLAAVELRNRLNAATGLRLAPMAVFDNKNPAALARHLRAELAPAAGGAPAPEPVGEPDTLAGLFRAAVLGNEVLKGFNLLRAVADLRPRFTSAADFGAVPPGVAMADGPGSPVLIGISTPMATGGPHQHARLAAAFRGRRPMVSLTNPGFVAGERLPDSVDAVVDVLAESVVRAAAGRPFVLIGYSSGGTLAYATGGHLERSLGVRPAGVVLMDTYRVDTDDRDQSRLMEQLTVGLVQADARFGMLNSAALSGMNRYFDLVPRFRLDPVEAPVLFVGAAEPFRPDAADDGSWQARPWEPTHEYRTVAATHFTMIEDRAAVAAAVVEEWLGTLAPRG</sequence>
<evidence type="ECO:0000256" key="1">
    <source>
        <dbReference type="ARBA" id="ARBA00001957"/>
    </source>
</evidence>
<dbReference type="SUPFAM" id="SSF51735">
    <property type="entry name" value="NAD(P)-binding Rossmann-fold domains"/>
    <property type="match status" value="4"/>
</dbReference>
<dbReference type="PROSITE" id="PS52004">
    <property type="entry name" value="KS3_2"/>
    <property type="match status" value="2"/>
</dbReference>
<dbReference type="Pfam" id="PF02801">
    <property type="entry name" value="Ketoacyl-synt_C"/>
    <property type="match status" value="2"/>
</dbReference>
<feature type="region of interest" description="Disordered" evidence="10">
    <location>
        <begin position="3164"/>
        <end position="3188"/>
    </location>
</feature>
<dbReference type="PANTHER" id="PTHR43775:SF51">
    <property type="entry name" value="INACTIVE PHENOLPHTHIOCEROL SYNTHESIS POLYKETIDE SYNTHASE TYPE I PKS1-RELATED"/>
    <property type="match status" value="1"/>
</dbReference>
<dbReference type="Pfam" id="PF16197">
    <property type="entry name" value="KAsynt_C_assoc"/>
    <property type="match status" value="1"/>
</dbReference>
<reference evidence="14 15" key="1">
    <citation type="submission" date="2020-07" db="EMBL/GenBank/DDBJ databases">
        <title>Sequencing the genomes of 1000 actinobacteria strains.</title>
        <authorList>
            <person name="Klenk H.-P."/>
        </authorList>
    </citation>
    <scope>NUCLEOTIDE SEQUENCE [LARGE SCALE GENOMIC DNA]</scope>
    <source>
        <strain evidence="14 15">DSM 43814</strain>
    </source>
</reference>
<evidence type="ECO:0000256" key="4">
    <source>
        <dbReference type="ARBA" id="ARBA00022553"/>
    </source>
</evidence>
<dbReference type="InterPro" id="IPR042104">
    <property type="entry name" value="PKS_dehydratase_sf"/>
</dbReference>
<feature type="active site" description="Proton donor; for dehydratase activity" evidence="9">
    <location>
        <position position="1159"/>
    </location>
</feature>
<evidence type="ECO:0000256" key="2">
    <source>
        <dbReference type="ARBA" id="ARBA00004792"/>
    </source>
</evidence>
<dbReference type="Gene3D" id="1.10.1200.10">
    <property type="entry name" value="ACP-like"/>
    <property type="match status" value="2"/>
</dbReference>
<dbReference type="Pfam" id="PF22953">
    <property type="entry name" value="SpnB_Rossmann"/>
    <property type="match status" value="2"/>
</dbReference>
<dbReference type="InterPro" id="IPR049900">
    <property type="entry name" value="PKS_mFAS_DH"/>
</dbReference>
<dbReference type="SMART" id="SM00827">
    <property type="entry name" value="PKS_AT"/>
    <property type="match status" value="2"/>
</dbReference>
<feature type="active site" description="Proton acceptor; for dehydratase activity" evidence="9">
    <location>
        <position position="2810"/>
    </location>
</feature>
<evidence type="ECO:0000256" key="3">
    <source>
        <dbReference type="ARBA" id="ARBA00022450"/>
    </source>
</evidence>
<dbReference type="InterPro" id="IPR015083">
    <property type="entry name" value="NorB/c/GfsB-D-like_docking"/>
</dbReference>
<dbReference type="SMART" id="SM01294">
    <property type="entry name" value="PKS_PP_betabranch"/>
    <property type="match status" value="1"/>
</dbReference>
<dbReference type="Pfam" id="PF21089">
    <property type="entry name" value="PKS_DH_N"/>
    <property type="match status" value="2"/>
</dbReference>
<dbReference type="Gene3D" id="3.40.50.11460">
    <property type="match status" value="1"/>
</dbReference>
<dbReference type="Proteomes" id="UP000631553">
    <property type="component" value="Unassembled WGS sequence"/>
</dbReference>
<dbReference type="InterPro" id="IPR036736">
    <property type="entry name" value="ACP-like_sf"/>
</dbReference>
<evidence type="ECO:0000256" key="5">
    <source>
        <dbReference type="ARBA" id="ARBA00022679"/>
    </source>
</evidence>
<comment type="cofactor">
    <cofactor evidence="1">
        <name>pantetheine 4'-phosphate</name>
        <dbReference type="ChEBI" id="CHEBI:47942"/>
    </cofactor>
</comment>
<dbReference type="PROSITE" id="PS52019">
    <property type="entry name" value="PKS_MFAS_DH"/>
    <property type="match status" value="2"/>
</dbReference>
<feature type="region of interest" description="C-terminal hotdog fold" evidence="9">
    <location>
        <begin position="1098"/>
        <end position="1236"/>
    </location>
</feature>
<dbReference type="InterPro" id="IPR006162">
    <property type="entry name" value="Ppantetheine_attach_site"/>
</dbReference>
<dbReference type="SMART" id="SM00824">
    <property type="entry name" value="PKS_TE"/>
    <property type="match status" value="1"/>
</dbReference>
<proteinExistence type="predicted"/>
<organism evidence="14 15">
    <name type="scientific">Micromonospora purpureochromogenes</name>
    <dbReference type="NCBI Taxonomy" id="47872"/>
    <lineage>
        <taxon>Bacteria</taxon>
        <taxon>Bacillati</taxon>
        <taxon>Actinomycetota</taxon>
        <taxon>Actinomycetes</taxon>
        <taxon>Micromonosporales</taxon>
        <taxon>Micromonosporaceae</taxon>
        <taxon>Micromonospora</taxon>
    </lineage>
</organism>
<dbReference type="PANTHER" id="PTHR43775">
    <property type="entry name" value="FATTY ACID SYNTHASE"/>
    <property type="match status" value="1"/>
</dbReference>
<dbReference type="SMART" id="SM00823">
    <property type="entry name" value="PKS_PP"/>
    <property type="match status" value="2"/>
</dbReference>
<dbReference type="Pfam" id="PF08990">
    <property type="entry name" value="Docking"/>
    <property type="match status" value="1"/>
</dbReference>
<dbReference type="PROSITE" id="PS50075">
    <property type="entry name" value="CARRIER"/>
    <property type="match status" value="2"/>
</dbReference>
<dbReference type="InterPro" id="IPR018201">
    <property type="entry name" value="Ketoacyl_synth_AS"/>
</dbReference>
<evidence type="ECO:0000259" key="13">
    <source>
        <dbReference type="PROSITE" id="PS52019"/>
    </source>
</evidence>
<dbReference type="InterPro" id="IPR055123">
    <property type="entry name" value="SpnB-like_Rossmann"/>
</dbReference>
<dbReference type="Pfam" id="PF08659">
    <property type="entry name" value="KR"/>
    <property type="match status" value="2"/>
</dbReference>
<dbReference type="PROSITE" id="PS00012">
    <property type="entry name" value="PHOSPHOPANTETHEINE"/>
    <property type="match status" value="2"/>
</dbReference>
<feature type="active site" description="Proton acceptor; for dehydratase activity" evidence="9">
    <location>
        <position position="997"/>
    </location>
</feature>
<feature type="domain" description="PKS/mFAS DH" evidence="13">
    <location>
        <begin position="965"/>
        <end position="1236"/>
    </location>
</feature>
<dbReference type="InterPro" id="IPR014030">
    <property type="entry name" value="Ketoacyl_synth_N"/>
</dbReference>
<dbReference type="CDD" id="cd08956">
    <property type="entry name" value="KR_3_FAS_SDR_x"/>
    <property type="match status" value="2"/>
</dbReference>
<dbReference type="InterPro" id="IPR009081">
    <property type="entry name" value="PP-bd_ACP"/>
</dbReference>
<dbReference type="InterPro" id="IPR036291">
    <property type="entry name" value="NAD(P)-bd_dom_sf"/>
</dbReference>
<dbReference type="InterPro" id="IPR014031">
    <property type="entry name" value="Ketoacyl_synth_C"/>
</dbReference>
<accession>A0ABX2RNL3</accession>
<dbReference type="Pfam" id="PF00698">
    <property type="entry name" value="Acyl_transf_1"/>
    <property type="match status" value="4"/>
</dbReference>
<keyword evidence="6" id="KW-0045">Antibiotic biosynthesis</keyword>
<feature type="region of interest" description="N-terminal hotdog fold" evidence="9">
    <location>
        <begin position="2778"/>
        <end position="2900"/>
    </location>
</feature>
<dbReference type="InterPro" id="IPR020841">
    <property type="entry name" value="PKS_Beta-ketoAc_synthase_dom"/>
</dbReference>
<feature type="region of interest" description="Disordered" evidence="10">
    <location>
        <begin position="1428"/>
        <end position="1470"/>
    </location>
</feature>
<dbReference type="InterPro" id="IPR049551">
    <property type="entry name" value="PKS_DH_C"/>
</dbReference>
<dbReference type="PROSITE" id="PS00606">
    <property type="entry name" value="KS3_1"/>
    <property type="match status" value="2"/>
</dbReference>
<dbReference type="SUPFAM" id="SSF47336">
    <property type="entry name" value="ACP-like"/>
    <property type="match status" value="2"/>
</dbReference>
<dbReference type="InterPro" id="IPR016036">
    <property type="entry name" value="Malonyl_transacylase_ACP-bd"/>
</dbReference>
<dbReference type="GO" id="GO:0016740">
    <property type="term" value="F:transferase activity"/>
    <property type="evidence" value="ECO:0007669"/>
    <property type="project" value="UniProtKB-KW"/>
</dbReference>
<feature type="domain" description="Ketosynthase family 3 (KS3)" evidence="12">
    <location>
        <begin position="1838"/>
        <end position="2250"/>
    </location>
</feature>
<evidence type="ECO:0000259" key="12">
    <source>
        <dbReference type="PROSITE" id="PS52004"/>
    </source>
</evidence>
<dbReference type="Pfam" id="PF14765">
    <property type="entry name" value="PS-DH"/>
    <property type="match status" value="2"/>
</dbReference>
<dbReference type="Gene3D" id="3.40.366.10">
    <property type="entry name" value="Malonyl-Coenzyme A Acyl Carrier Protein, domain 2"/>
    <property type="match status" value="4"/>
</dbReference>
<comment type="caution">
    <text evidence="14">The sequence shown here is derived from an EMBL/GenBank/DDBJ whole genome shotgun (WGS) entry which is preliminary data.</text>
</comment>
<name>A0ABX2RNL3_9ACTN</name>
<feature type="compositionally biased region" description="Low complexity" evidence="10">
    <location>
        <begin position="3178"/>
        <end position="3188"/>
    </location>
</feature>
<dbReference type="Pfam" id="PF00975">
    <property type="entry name" value="Thioesterase"/>
    <property type="match status" value="1"/>
</dbReference>
<dbReference type="InterPro" id="IPR057326">
    <property type="entry name" value="KR_dom"/>
</dbReference>
<dbReference type="InterPro" id="IPR020807">
    <property type="entry name" value="PKS_DH"/>
</dbReference>
<evidence type="ECO:0000256" key="7">
    <source>
        <dbReference type="ARBA" id="ARBA00023268"/>
    </source>
</evidence>
<dbReference type="Gene3D" id="3.10.129.110">
    <property type="entry name" value="Polyketide synthase dehydratase"/>
    <property type="match status" value="2"/>
</dbReference>
<keyword evidence="15" id="KW-1185">Reference proteome</keyword>
<dbReference type="Gene3D" id="3.40.50.720">
    <property type="entry name" value="NAD(P)-binding Rossmann-like Domain"/>
    <property type="match status" value="2"/>
</dbReference>
<dbReference type="EMBL" id="JACCCQ010000001">
    <property type="protein sequence ID" value="NYF58130.1"/>
    <property type="molecule type" value="Genomic_DNA"/>
</dbReference>
<feature type="compositionally biased region" description="Low complexity" evidence="10">
    <location>
        <begin position="1428"/>
        <end position="1450"/>
    </location>
</feature>
<dbReference type="InterPro" id="IPR020802">
    <property type="entry name" value="TesA-like"/>
</dbReference>
<dbReference type="SUPFAM" id="SSF53901">
    <property type="entry name" value="Thiolase-like"/>
    <property type="match status" value="2"/>
</dbReference>
<protein>
    <submittedName>
        <fullName evidence="14">Acyl transferase domain-containing protein/acyl carrier protein</fullName>
    </submittedName>
</protein>
<gene>
    <name evidence="14" type="ORF">HDA35_003961</name>
</gene>
<evidence type="ECO:0000313" key="15">
    <source>
        <dbReference type="Proteomes" id="UP000631553"/>
    </source>
</evidence>
<dbReference type="InterPro" id="IPR014043">
    <property type="entry name" value="Acyl_transferase_dom"/>
</dbReference>
<feature type="region of interest" description="Disordered" evidence="10">
    <location>
        <begin position="2517"/>
        <end position="2561"/>
    </location>
</feature>
<keyword evidence="7" id="KW-0511">Multifunctional enzyme</keyword>
<feature type="region of interest" description="C-terminal hotdog fold" evidence="9">
    <location>
        <begin position="2912"/>
        <end position="3052"/>
    </location>
</feature>
<keyword evidence="4" id="KW-0597">Phosphoprotein</keyword>
<dbReference type="InterPro" id="IPR016039">
    <property type="entry name" value="Thiolase-like"/>
</dbReference>
<feature type="region of interest" description="N-terminal hotdog fold" evidence="9">
    <location>
        <begin position="965"/>
        <end position="1086"/>
    </location>
</feature>
<feature type="domain" description="Ketosynthase family 3 (KS3)" evidence="12">
    <location>
        <begin position="32"/>
        <end position="444"/>
    </location>
</feature>